<organism evidence="2 4">
    <name type="scientific">Formosa algae</name>
    <dbReference type="NCBI Taxonomy" id="225843"/>
    <lineage>
        <taxon>Bacteria</taxon>
        <taxon>Pseudomonadati</taxon>
        <taxon>Bacteroidota</taxon>
        <taxon>Flavobacteriia</taxon>
        <taxon>Flavobacteriales</taxon>
        <taxon>Flavobacteriaceae</taxon>
        <taxon>Formosa</taxon>
    </lineage>
</organism>
<dbReference type="AlphaFoldDB" id="A0A9X1CBG4"/>
<dbReference type="Proteomes" id="UP001231587">
    <property type="component" value="Unassembled WGS sequence"/>
</dbReference>
<gene>
    <name evidence="2" type="ORF">J2Z56_001025</name>
    <name evidence="3" type="ORF">J2Z57_000318</name>
</gene>
<evidence type="ECO:0000313" key="5">
    <source>
        <dbReference type="Proteomes" id="UP001231587"/>
    </source>
</evidence>
<comment type="caution">
    <text evidence="2">The sequence shown here is derived from an EMBL/GenBank/DDBJ whole genome shotgun (WGS) entry which is preliminary data.</text>
</comment>
<dbReference type="Gene3D" id="3.90.550.10">
    <property type="entry name" value="Spore Coat Polysaccharide Biosynthesis Protein SpsA, Chain A"/>
    <property type="match status" value="1"/>
</dbReference>
<dbReference type="SUPFAM" id="SSF53448">
    <property type="entry name" value="Nucleotide-diphospho-sugar transferases"/>
    <property type="match status" value="1"/>
</dbReference>
<evidence type="ECO:0000313" key="3">
    <source>
        <dbReference type="EMBL" id="MDQ0333896.1"/>
    </source>
</evidence>
<feature type="domain" description="Glycosyltransferase 2-like" evidence="1">
    <location>
        <begin position="6"/>
        <end position="130"/>
    </location>
</feature>
<dbReference type="Proteomes" id="UP001138672">
    <property type="component" value="Unassembled WGS sequence"/>
</dbReference>
<dbReference type="OrthoDB" id="9771846at2"/>
<dbReference type="EMBL" id="JAGGJQ010000002">
    <property type="protein sequence ID" value="MBP1839119.1"/>
    <property type="molecule type" value="Genomic_DNA"/>
</dbReference>
<dbReference type="Pfam" id="PF00535">
    <property type="entry name" value="Glycos_transf_2"/>
    <property type="match status" value="1"/>
</dbReference>
<protein>
    <submittedName>
        <fullName evidence="2">GT2 family glycosyltransferase</fullName>
    </submittedName>
</protein>
<proteinExistence type="predicted"/>
<evidence type="ECO:0000313" key="2">
    <source>
        <dbReference type="EMBL" id="MBP1839119.1"/>
    </source>
</evidence>
<dbReference type="CDD" id="cd04186">
    <property type="entry name" value="GT_2_like_c"/>
    <property type="match status" value="1"/>
</dbReference>
<evidence type="ECO:0000313" key="4">
    <source>
        <dbReference type="Proteomes" id="UP001138672"/>
    </source>
</evidence>
<evidence type="ECO:0000259" key="1">
    <source>
        <dbReference type="Pfam" id="PF00535"/>
    </source>
</evidence>
<dbReference type="PANTHER" id="PTHR43179">
    <property type="entry name" value="RHAMNOSYLTRANSFERASE WBBL"/>
    <property type="match status" value="1"/>
</dbReference>
<dbReference type="RefSeq" id="WP_057783155.1">
    <property type="nucleotide sequence ID" value="NZ_JAGGJQ010000002.1"/>
</dbReference>
<sequence>MYKVYVIIVTYNGAKWIDKCFGSLEKSTQQLHTIVIDNGSTDNTPDIIRKHYPEVEVIEPNENLGFGRANNIGLKRVLEDQADFAFLLNQDAWVNEDTVEKLIDFSVKNTDYGILSPIHLNGDGSKIDPKFGAALLRHNNQFLNDLYFDKKQLCYDTKYVNAAIWLLPLKTLEDIGGFNDDYFMYGEDSDYIMRVLYHKKKIGVLSNCHGYHARDNHHYKKLLFFKNLKFQTEEWYHWSYEQYTMLNKNALQGLWAAIYKVNINNVKKIYLKDLSGFIGSNLGFIKFLFKIRTATNVKRIMAKDSRRQFIEN</sequence>
<dbReference type="InterPro" id="IPR001173">
    <property type="entry name" value="Glyco_trans_2-like"/>
</dbReference>
<dbReference type="EMBL" id="JAUSUU010000001">
    <property type="protein sequence ID" value="MDQ0333896.1"/>
    <property type="molecule type" value="Genomic_DNA"/>
</dbReference>
<accession>A0A9X1CBG4</accession>
<dbReference type="InterPro" id="IPR029044">
    <property type="entry name" value="Nucleotide-diphossugar_trans"/>
</dbReference>
<dbReference type="PANTHER" id="PTHR43179:SF7">
    <property type="entry name" value="RHAMNOSYLTRANSFERASE WBBL"/>
    <property type="match status" value="1"/>
</dbReference>
<name>A0A9X1CBG4_9FLAO</name>
<keyword evidence="5" id="KW-1185">Reference proteome</keyword>
<reference evidence="2" key="1">
    <citation type="submission" date="2021-03" db="EMBL/GenBank/DDBJ databases">
        <title>Genomic Encyclopedia of Type Strains, Phase IV (KMG-IV): sequencing the most valuable type-strain genomes for metagenomic binning, comparative biology and taxonomic classification.</title>
        <authorList>
            <person name="Goeker M."/>
        </authorList>
    </citation>
    <scope>NUCLEOTIDE SEQUENCE</scope>
    <source>
        <strain evidence="2">DSM 15523</strain>
        <strain evidence="3 5">DSM 16476</strain>
    </source>
</reference>